<protein>
    <recommendedName>
        <fullName evidence="5">Reverse transcriptase domain-containing protein</fullName>
    </recommendedName>
</protein>
<dbReference type="AlphaFoldDB" id="A0A6G0JBF6"/>
<organism evidence="3 4">
    <name type="scientific">Larimichthys crocea</name>
    <name type="common">Large yellow croaker</name>
    <name type="synonym">Pseudosciaena crocea</name>
    <dbReference type="NCBI Taxonomy" id="215358"/>
    <lineage>
        <taxon>Eukaryota</taxon>
        <taxon>Metazoa</taxon>
        <taxon>Chordata</taxon>
        <taxon>Craniata</taxon>
        <taxon>Vertebrata</taxon>
        <taxon>Euteleostomi</taxon>
        <taxon>Actinopterygii</taxon>
        <taxon>Neopterygii</taxon>
        <taxon>Teleostei</taxon>
        <taxon>Neoteleostei</taxon>
        <taxon>Acanthomorphata</taxon>
        <taxon>Eupercaria</taxon>
        <taxon>Sciaenidae</taxon>
        <taxon>Larimichthys</taxon>
    </lineage>
</organism>
<feature type="region of interest" description="Disordered" evidence="1">
    <location>
        <begin position="214"/>
        <end position="265"/>
    </location>
</feature>
<evidence type="ECO:0000313" key="3">
    <source>
        <dbReference type="EMBL" id="KAE8301078.1"/>
    </source>
</evidence>
<evidence type="ECO:0008006" key="5">
    <source>
        <dbReference type="Google" id="ProtNLM"/>
    </source>
</evidence>
<sequence length="265" mass="28806">MKDLTRTMDKTLALNASDSDLLDEISNTPEVSAGSHHSCAPLSRSAGVRAQPNSAQPTSAQPSPSALTQGQVVSNPTPSVPASHFSSTLPQASLNSCIHASHHSNIPPTSFNPRPPIPIPQALIPSPDFSMQYSTIDHAISLIHAAGRGAWLAKADITSAFKVLPIHPDYWHLFAVLWNGAFYFAVCLTFGLKIFDSLFESFLHQHPSHLPSFPPRPSVHFRDRHAPDPAPIRHSRRSYTQCTPSASEQPPPLPDREDPTTSQKS</sequence>
<name>A0A6G0JBF6_LARCR</name>
<reference evidence="3 4" key="1">
    <citation type="submission" date="2019-07" db="EMBL/GenBank/DDBJ databases">
        <title>Chromosome genome assembly for large yellow croaker.</title>
        <authorList>
            <person name="Xiao S."/>
        </authorList>
    </citation>
    <scope>NUCLEOTIDE SEQUENCE [LARGE SCALE GENOMIC DNA]</scope>
    <source>
        <strain evidence="3">JMULYC20181020</strain>
        <tissue evidence="3">Muscle</tissue>
    </source>
</reference>
<evidence type="ECO:0000256" key="1">
    <source>
        <dbReference type="SAM" id="MobiDB-lite"/>
    </source>
</evidence>
<feature type="transmembrane region" description="Helical" evidence="2">
    <location>
        <begin position="170"/>
        <end position="192"/>
    </location>
</feature>
<feature type="compositionally biased region" description="Low complexity" evidence="1">
    <location>
        <begin position="50"/>
        <end position="66"/>
    </location>
</feature>
<keyword evidence="2" id="KW-1133">Transmembrane helix</keyword>
<proteinExistence type="predicted"/>
<feature type="region of interest" description="Disordered" evidence="1">
    <location>
        <begin position="27"/>
        <end position="87"/>
    </location>
</feature>
<evidence type="ECO:0000313" key="4">
    <source>
        <dbReference type="Proteomes" id="UP000424527"/>
    </source>
</evidence>
<feature type="compositionally biased region" description="Polar residues" evidence="1">
    <location>
        <begin position="238"/>
        <end position="248"/>
    </location>
</feature>
<dbReference type="EMBL" id="REGW02000001">
    <property type="protein sequence ID" value="KAE8301078.1"/>
    <property type="molecule type" value="Genomic_DNA"/>
</dbReference>
<dbReference type="SUPFAM" id="SSF56672">
    <property type="entry name" value="DNA/RNA polymerases"/>
    <property type="match status" value="1"/>
</dbReference>
<comment type="caution">
    <text evidence="3">The sequence shown here is derived from an EMBL/GenBank/DDBJ whole genome shotgun (WGS) entry which is preliminary data.</text>
</comment>
<keyword evidence="2" id="KW-0472">Membrane</keyword>
<keyword evidence="4" id="KW-1185">Reference proteome</keyword>
<evidence type="ECO:0000256" key="2">
    <source>
        <dbReference type="SAM" id="Phobius"/>
    </source>
</evidence>
<gene>
    <name evidence="3" type="ORF">D5F01_LYC01231</name>
</gene>
<feature type="compositionally biased region" description="Polar residues" evidence="1">
    <location>
        <begin position="67"/>
        <end position="77"/>
    </location>
</feature>
<dbReference type="InterPro" id="IPR043502">
    <property type="entry name" value="DNA/RNA_pol_sf"/>
</dbReference>
<accession>A0A6G0JBF6</accession>
<dbReference type="Proteomes" id="UP000424527">
    <property type="component" value="Unassembled WGS sequence"/>
</dbReference>
<keyword evidence="2" id="KW-0812">Transmembrane</keyword>